<dbReference type="InterPro" id="IPR032109">
    <property type="entry name" value="Big_3_5"/>
</dbReference>
<dbReference type="EMBL" id="SMKE01000438">
    <property type="protein sequence ID" value="TDB92919.1"/>
    <property type="molecule type" value="Genomic_DNA"/>
</dbReference>
<dbReference type="SUPFAM" id="SSF53474">
    <property type="entry name" value="alpha/beta-Hydrolases"/>
    <property type="match status" value="1"/>
</dbReference>
<protein>
    <recommendedName>
        <fullName evidence="1">Bacterial Ig-like domain-containing protein</fullName>
    </recommendedName>
</protein>
<dbReference type="Pfam" id="PF16640">
    <property type="entry name" value="Big_3_5"/>
    <property type="match status" value="1"/>
</dbReference>
<sequence>FTTPLPSGTFRYAFAHDCTSPTASGCTLHPDPANPLEVVPHAGATGAQLSRVYVPNNKRFPTYDNSYQAPSPANRTGTLEQRWYDSPLSTNPVGKHDVVVYLPHGYDPERATPYPTLYLSHGGGGNATDWTVEGVAHQILENAIRDGATQQAVIVSTDFNGLPDGNQGYVNELRDNVIPFVEKNYNVSTRSADRAFGGLSAGGARALTLLYDNTDLVGYHAAWGAADTTVTATPAQIARMKAVSGGIHVGTGLQDWLINIAPNSVQRTENWRAAGVDVTEYNVDGVHVWDIWRQMLNDYLRTVAFRTTTTSVEAETTRAGNSHRYRVTATAEVTSVTTSTVAPTGTVDFYSGDRHLGSAKVDKKGVATFKGNVSGDLTEPVTARYQGDRLYNSSQSAG</sequence>
<feature type="non-terminal residue" evidence="2">
    <location>
        <position position="1"/>
    </location>
</feature>
<dbReference type="InterPro" id="IPR000801">
    <property type="entry name" value="Esterase-like"/>
</dbReference>
<dbReference type="Gene3D" id="2.60.40.10">
    <property type="entry name" value="Immunoglobulins"/>
    <property type="match status" value="1"/>
</dbReference>
<accession>A0ABY2DFP5</accession>
<evidence type="ECO:0000259" key="1">
    <source>
        <dbReference type="Pfam" id="PF16640"/>
    </source>
</evidence>
<dbReference type="InterPro" id="IPR050583">
    <property type="entry name" value="Mycobacterial_A85_antigen"/>
</dbReference>
<feature type="domain" description="Bacterial Ig-like" evidence="1">
    <location>
        <begin position="324"/>
        <end position="397"/>
    </location>
</feature>
<name>A0ABY2DFP5_9ACTN</name>
<dbReference type="PANTHER" id="PTHR48098">
    <property type="entry name" value="ENTEROCHELIN ESTERASE-RELATED"/>
    <property type="match status" value="1"/>
</dbReference>
<dbReference type="InterPro" id="IPR029058">
    <property type="entry name" value="AB_hydrolase_fold"/>
</dbReference>
<evidence type="ECO:0000313" key="3">
    <source>
        <dbReference type="Proteomes" id="UP000295626"/>
    </source>
</evidence>
<comment type="caution">
    <text evidence="2">The sequence shown here is derived from an EMBL/GenBank/DDBJ whole genome shotgun (WGS) entry which is preliminary data.</text>
</comment>
<proteinExistence type="predicted"/>
<dbReference type="InterPro" id="IPR013783">
    <property type="entry name" value="Ig-like_fold"/>
</dbReference>
<reference evidence="2 3" key="1">
    <citation type="submission" date="2019-02" db="EMBL/GenBank/DDBJ databases">
        <title>Draft genome sequences of novel Actinobacteria.</title>
        <authorList>
            <person name="Sahin N."/>
            <person name="Ay H."/>
            <person name="Saygin H."/>
        </authorList>
    </citation>
    <scope>NUCLEOTIDE SEQUENCE [LARGE SCALE GENOMIC DNA]</scope>
    <source>
        <strain evidence="2 3">JCM 30529</strain>
    </source>
</reference>
<dbReference type="Gene3D" id="3.40.50.1820">
    <property type="entry name" value="alpha/beta hydrolase"/>
    <property type="match status" value="1"/>
</dbReference>
<organism evidence="2 3">
    <name type="scientific">Micromonospora fluostatini</name>
    <dbReference type="NCBI Taxonomy" id="1629071"/>
    <lineage>
        <taxon>Bacteria</taxon>
        <taxon>Bacillati</taxon>
        <taxon>Actinomycetota</taxon>
        <taxon>Actinomycetes</taxon>
        <taxon>Micromonosporales</taxon>
        <taxon>Micromonosporaceae</taxon>
        <taxon>Micromonospora</taxon>
    </lineage>
</organism>
<dbReference type="Proteomes" id="UP000295626">
    <property type="component" value="Unassembled WGS sequence"/>
</dbReference>
<keyword evidence="3" id="KW-1185">Reference proteome</keyword>
<evidence type="ECO:0000313" key="2">
    <source>
        <dbReference type="EMBL" id="TDB92919.1"/>
    </source>
</evidence>
<gene>
    <name evidence="2" type="ORF">E1091_12415</name>
</gene>
<dbReference type="Pfam" id="PF00756">
    <property type="entry name" value="Esterase"/>
    <property type="match status" value="1"/>
</dbReference>